<evidence type="ECO:0000313" key="9">
    <source>
        <dbReference type="EMBL" id="OJX60877.1"/>
    </source>
</evidence>
<keyword evidence="6 7" id="KW-0408">Iron</keyword>
<dbReference type="SUPFAM" id="SSF46626">
    <property type="entry name" value="Cytochrome c"/>
    <property type="match status" value="2"/>
</dbReference>
<keyword evidence="2 7" id="KW-0349">Heme</keyword>
<dbReference type="GO" id="GO:0004130">
    <property type="term" value="F:cytochrome-c peroxidase activity"/>
    <property type="evidence" value="ECO:0007669"/>
    <property type="project" value="TreeGrafter"/>
</dbReference>
<dbReference type="AlphaFoldDB" id="A0A1M3L5P0"/>
<comment type="subcellular location">
    <subcellularLocation>
        <location evidence="1">Cell envelope</location>
    </subcellularLocation>
</comment>
<accession>A0A1M3L5P0</accession>
<dbReference type="PROSITE" id="PS51007">
    <property type="entry name" value="CYTC"/>
    <property type="match status" value="2"/>
</dbReference>
<dbReference type="GO" id="GO:0046872">
    <property type="term" value="F:metal ion binding"/>
    <property type="evidence" value="ECO:0007669"/>
    <property type="project" value="UniProtKB-KW"/>
</dbReference>
<dbReference type="EMBL" id="MKVH01000003">
    <property type="protein sequence ID" value="OJX60877.1"/>
    <property type="molecule type" value="Genomic_DNA"/>
</dbReference>
<dbReference type="GO" id="GO:0009055">
    <property type="term" value="F:electron transfer activity"/>
    <property type="evidence" value="ECO:0007669"/>
    <property type="project" value="InterPro"/>
</dbReference>
<evidence type="ECO:0000256" key="7">
    <source>
        <dbReference type="PROSITE-ProRule" id="PRU00433"/>
    </source>
</evidence>
<organism evidence="9 10">
    <name type="scientific">Candidatus Kapaibacterium thiocyanatum</name>
    <dbReference type="NCBI Taxonomy" id="1895771"/>
    <lineage>
        <taxon>Bacteria</taxon>
        <taxon>Pseudomonadati</taxon>
        <taxon>Candidatus Kapaibacteriota</taxon>
        <taxon>Candidatus Kapaibacteriia</taxon>
        <taxon>Candidatus Kapaibacteriales</taxon>
        <taxon>Candidatus Kapaibacteriaceae</taxon>
        <taxon>Candidatus Kapaibacterium</taxon>
    </lineage>
</organism>
<dbReference type="Proteomes" id="UP000184233">
    <property type="component" value="Unassembled WGS sequence"/>
</dbReference>
<dbReference type="Pfam" id="PF03150">
    <property type="entry name" value="CCP_MauG"/>
    <property type="match status" value="1"/>
</dbReference>
<name>A0A1M3L5P0_9BACT</name>
<reference evidence="9 10" key="1">
    <citation type="submission" date="2016-09" db="EMBL/GenBank/DDBJ databases">
        <title>Genome-resolved meta-omics ties microbial dynamics to process performance in biotechnology for thiocyanate degradation.</title>
        <authorList>
            <person name="Kantor R.S."/>
            <person name="Huddy R.J."/>
            <person name="Iyer R."/>
            <person name="Thomas B.C."/>
            <person name="Brown C.T."/>
            <person name="Anantharaman K."/>
            <person name="Tringe S."/>
            <person name="Hettich R.L."/>
            <person name="Harrison S.T."/>
            <person name="Banfield J.F."/>
        </authorList>
    </citation>
    <scope>NUCLEOTIDE SEQUENCE [LARGE SCALE GENOMIC DNA]</scope>
    <source>
        <strain evidence="9">59-99</strain>
    </source>
</reference>
<dbReference type="InterPro" id="IPR009056">
    <property type="entry name" value="Cyt_c-like_dom"/>
</dbReference>
<evidence type="ECO:0000256" key="1">
    <source>
        <dbReference type="ARBA" id="ARBA00004196"/>
    </source>
</evidence>
<dbReference type="STRING" id="1895771.BGO89_04755"/>
<keyword evidence="3 7" id="KW-0479">Metal-binding</keyword>
<dbReference type="Gene3D" id="1.20.1420.20">
    <property type="entry name" value="M75 peptidase, HXXE motif"/>
    <property type="match status" value="1"/>
</dbReference>
<dbReference type="InterPro" id="IPR051395">
    <property type="entry name" value="Cytochrome_c_Peroxidase/MauG"/>
</dbReference>
<evidence type="ECO:0000259" key="8">
    <source>
        <dbReference type="PROSITE" id="PS51007"/>
    </source>
</evidence>
<dbReference type="InterPro" id="IPR004852">
    <property type="entry name" value="Di-haem_cyt_c_peroxidsae"/>
</dbReference>
<dbReference type="InterPro" id="IPR038352">
    <property type="entry name" value="Imelysin_sf"/>
</dbReference>
<proteinExistence type="predicted"/>
<feature type="domain" description="Cytochrome c" evidence="8">
    <location>
        <begin position="317"/>
        <end position="454"/>
    </location>
</feature>
<sequence length="648" mass="72017">MKTFLTLLATFVCTALLTAWLSPDYQKLRRERLNAWIAASCDSVTSAMTTFRTACDGIRSDADLVDARSAYEAARRSYKRLEPLAEYLDNGFVAQFVNGAPLPRLDQKSQYVDILGPQGFQIIDELLHADDSTAMRTLTELRDKVHTLCGNMPDLLLELRGTRWTDRMMIEACRSAVVRISSMGIVAFDRPASEPSMEDDIVPLTTIMTISDGFRAQLESRTLAERHRKIAALVDKGIADLRHAAFDDFDRIAFLRDVMDPLYGALLDVQTDLGIEFITEVSPFPPAVNPRGRSMFATDFFNPLKSTGLQRDHVSADLVELGRTLFFDPILSSTNERACASCHQPERGFTDGHAKSVALGHDGTIDRNAPTMINAVFARRFFYDLRANRINDVISHVVTNEREFGSTLIDMIGRLRESSEYEAMFGKAFPNERNGAIDVANVGMAIAAYLSSLVSFDSPVDRYVRGEAIDLDPAVKRGFNLFMGRAACGTCHFAPSFAGYVPPSFTDSESEILGVPSRPDTMNAILDADKGRAAGILREQSVIYANSFKTPTIRNIALTAPYMHNGAYTTLDQIVQFYDLGGGRGIGIDHPYQTLAPDRINLTNKDYQDMIAFMRAITDTTGLTRRPARLPRVDRNRALDQRRVGGDY</sequence>
<keyword evidence="4" id="KW-0732">Signal</keyword>
<evidence type="ECO:0000256" key="2">
    <source>
        <dbReference type="ARBA" id="ARBA00022617"/>
    </source>
</evidence>
<dbReference type="InterPro" id="IPR036909">
    <property type="entry name" value="Cyt_c-like_dom_sf"/>
</dbReference>
<dbReference type="PANTHER" id="PTHR30600:SF10">
    <property type="entry name" value="BLL6722 PROTEIN"/>
    <property type="match status" value="1"/>
</dbReference>
<comment type="caution">
    <text evidence="9">The sequence shown here is derived from an EMBL/GenBank/DDBJ whole genome shotgun (WGS) entry which is preliminary data.</text>
</comment>
<keyword evidence="5" id="KW-0560">Oxidoreductase</keyword>
<evidence type="ECO:0000256" key="6">
    <source>
        <dbReference type="ARBA" id="ARBA00023004"/>
    </source>
</evidence>
<dbReference type="GO" id="GO:0030313">
    <property type="term" value="C:cell envelope"/>
    <property type="evidence" value="ECO:0007669"/>
    <property type="project" value="UniProtKB-SubCell"/>
</dbReference>
<feature type="domain" description="Cytochrome c" evidence="8">
    <location>
        <begin position="473"/>
        <end position="618"/>
    </location>
</feature>
<evidence type="ECO:0000256" key="5">
    <source>
        <dbReference type="ARBA" id="ARBA00023002"/>
    </source>
</evidence>
<protein>
    <recommendedName>
        <fullName evidence="8">Cytochrome c domain-containing protein</fullName>
    </recommendedName>
</protein>
<dbReference type="PANTHER" id="PTHR30600">
    <property type="entry name" value="CYTOCHROME C PEROXIDASE-RELATED"/>
    <property type="match status" value="1"/>
</dbReference>
<evidence type="ECO:0000313" key="10">
    <source>
        <dbReference type="Proteomes" id="UP000184233"/>
    </source>
</evidence>
<gene>
    <name evidence="9" type="ORF">BGO89_04755</name>
</gene>
<dbReference type="GO" id="GO:0020037">
    <property type="term" value="F:heme binding"/>
    <property type="evidence" value="ECO:0007669"/>
    <property type="project" value="InterPro"/>
</dbReference>
<evidence type="ECO:0000256" key="4">
    <source>
        <dbReference type="ARBA" id="ARBA00022729"/>
    </source>
</evidence>
<evidence type="ECO:0000256" key="3">
    <source>
        <dbReference type="ARBA" id="ARBA00022723"/>
    </source>
</evidence>
<dbReference type="Gene3D" id="1.10.760.10">
    <property type="entry name" value="Cytochrome c-like domain"/>
    <property type="match status" value="2"/>
</dbReference>